<accession>A0A5N7C7Y2</accession>
<feature type="chain" id="PRO_5025020489" evidence="2">
    <location>
        <begin position="21"/>
        <end position="114"/>
    </location>
</feature>
<evidence type="ECO:0000256" key="2">
    <source>
        <dbReference type="SAM" id="SignalP"/>
    </source>
</evidence>
<dbReference type="AlphaFoldDB" id="A0A5N7C7Y2"/>
<keyword evidence="2" id="KW-0732">Signal</keyword>
<feature type="compositionally biased region" description="Low complexity" evidence="1">
    <location>
        <begin position="57"/>
        <end position="88"/>
    </location>
</feature>
<proteinExistence type="predicted"/>
<dbReference type="EMBL" id="ML735257">
    <property type="protein sequence ID" value="KAE8390250.1"/>
    <property type="molecule type" value="Genomic_DNA"/>
</dbReference>
<reference evidence="3" key="1">
    <citation type="submission" date="2019-04" db="EMBL/GenBank/DDBJ databases">
        <title>Friends and foes A comparative genomics studyof 23 Aspergillus species from section Flavi.</title>
        <authorList>
            <consortium name="DOE Joint Genome Institute"/>
            <person name="Kjaerbolling I."/>
            <person name="Vesth T."/>
            <person name="Frisvad J.C."/>
            <person name="Nybo J.L."/>
            <person name="Theobald S."/>
            <person name="Kildgaard S."/>
            <person name="Isbrandt T."/>
            <person name="Kuo A."/>
            <person name="Sato A."/>
            <person name="Lyhne E.K."/>
            <person name="Kogle M.E."/>
            <person name="Wiebenga A."/>
            <person name="Kun R.S."/>
            <person name="Lubbers R.J."/>
            <person name="Makela M.R."/>
            <person name="Barry K."/>
            <person name="Chovatia M."/>
            <person name="Clum A."/>
            <person name="Daum C."/>
            <person name="Haridas S."/>
            <person name="He G."/>
            <person name="LaButti K."/>
            <person name="Lipzen A."/>
            <person name="Mondo S."/>
            <person name="Riley R."/>
            <person name="Salamov A."/>
            <person name="Simmons B.A."/>
            <person name="Magnuson J.K."/>
            <person name="Henrissat B."/>
            <person name="Mortensen U.H."/>
            <person name="Larsen T.O."/>
            <person name="Devries R.P."/>
            <person name="Grigoriev I.V."/>
            <person name="Machida M."/>
            <person name="Baker S.E."/>
            <person name="Andersen M.R."/>
        </authorList>
    </citation>
    <scope>NUCLEOTIDE SEQUENCE [LARGE SCALE GENOMIC DNA]</scope>
    <source>
        <strain evidence="3">IBT 14317</strain>
    </source>
</reference>
<evidence type="ECO:0000256" key="1">
    <source>
        <dbReference type="SAM" id="MobiDB-lite"/>
    </source>
</evidence>
<evidence type="ECO:0000313" key="3">
    <source>
        <dbReference type="EMBL" id="KAE8390250.1"/>
    </source>
</evidence>
<gene>
    <name evidence="3" type="ORF">BDV23DRAFT_183743</name>
</gene>
<organism evidence="3">
    <name type="scientific">Petromyces alliaceus</name>
    <name type="common">Aspergillus alliaceus</name>
    <dbReference type="NCBI Taxonomy" id="209559"/>
    <lineage>
        <taxon>Eukaryota</taxon>
        <taxon>Fungi</taxon>
        <taxon>Dikarya</taxon>
        <taxon>Ascomycota</taxon>
        <taxon>Pezizomycotina</taxon>
        <taxon>Eurotiomycetes</taxon>
        <taxon>Eurotiomycetidae</taxon>
        <taxon>Eurotiales</taxon>
        <taxon>Aspergillaceae</taxon>
        <taxon>Aspergillus</taxon>
        <taxon>Aspergillus subgen. Circumdati</taxon>
    </lineage>
</organism>
<name>A0A5N7C7Y2_PETAA</name>
<feature type="region of interest" description="Disordered" evidence="1">
    <location>
        <begin position="55"/>
        <end position="88"/>
    </location>
</feature>
<dbReference type="Proteomes" id="UP000326877">
    <property type="component" value="Unassembled WGS sequence"/>
</dbReference>
<feature type="signal peptide" evidence="2">
    <location>
        <begin position="1"/>
        <end position="20"/>
    </location>
</feature>
<sequence>MKGSTVLSVLCLAATQLVAAETVVTSTSTATNTITMTVYRVNALASESPSATSHDLAATATGSATSSAHKTTAAGSSTSAASPLATSGSAAGMSGANMPVALAAGSFALWLGYL</sequence>
<protein>
    <submittedName>
        <fullName evidence="3">Uncharacterized protein</fullName>
    </submittedName>
</protein>